<dbReference type="AlphaFoldDB" id="A0A0E9SEJ4"/>
<sequence length="51" mass="5576">MTGVNSIVPENKVSGIVALAASRLIYFECLLNAFLPLPSRKVNCSCRKTIH</sequence>
<evidence type="ECO:0000313" key="1">
    <source>
        <dbReference type="EMBL" id="JAH38918.1"/>
    </source>
</evidence>
<proteinExistence type="predicted"/>
<organism evidence="1">
    <name type="scientific">Anguilla anguilla</name>
    <name type="common">European freshwater eel</name>
    <name type="synonym">Muraena anguilla</name>
    <dbReference type="NCBI Taxonomy" id="7936"/>
    <lineage>
        <taxon>Eukaryota</taxon>
        <taxon>Metazoa</taxon>
        <taxon>Chordata</taxon>
        <taxon>Craniata</taxon>
        <taxon>Vertebrata</taxon>
        <taxon>Euteleostomi</taxon>
        <taxon>Actinopterygii</taxon>
        <taxon>Neopterygii</taxon>
        <taxon>Teleostei</taxon>
        <taxon>Anguilliformes</taxon>
        <taxon>Anguillidae</taxon>
        <taxon>Anguilla</taxon>
    </lineage>
</organism>
<reference evidence="1" key="1">
    <citation type="submission" date="2014-11" db="EMBL/GenBank/DDBJ databases">
        <authorList>
            <person name="Amaro Gonzalez C."/>
        </authorList>
    </citation>
    <scope>NUCLEOTIDE SEQUENCE</scope>
</reference>
<reference evidence="1" key="2">
    <citation type="journal article" date="2015" name="Fish Shellfish Immunol.">
        <title>Early steps in the European eel (Anguilla anguilla)-Vibrio vulnificus interaction in the gills: Role of the RtxA13 toxin.</title>
        <authorList>
            <person name="Callol A."/>
            <person name="Pajuelo D."/>
            <person name="Ebbesson L."/>
            <person name="Teles M."/>
            <person name="MacKenzie S."/>
            <person name="Amaro C."/>
        </authorList>
    </citation>
    <scope>NUCLEOTIDE SEQUENCE</scope>
</reference>
<dbReference type="EMBL" id="GBXM01069659">
    <property type="protein sequence ID" value="JAH38918.1"/>
    <property type="molecule type" value="Transcribed_RNA"/>
</dbReference>
<protein>
    <submittedName>
        <fullName evidence="1">Uncharacterized protein</fullName>
    </submittedName>
</protein>
<name>A0A0E9SEJ4_ANGAN</name>
<accession>A0A0E9SEJ4</accession>